<evidence type="ECO:0000313" key="4">
    <source>
        <dbReference type="Proteomes" id="UP001186944"/>
    </source>
</evidence>
<feature type="region of interest" description="Disordered" evidence="2">
    <location>
        <begin position="168"/>
        <end position="193"/>
    </location>
</feature>
<reference evidence="3" key="1">
    <citation type="submission" date="2019-08" db="EMBL/GenBank/DDBJ databases">
        <title>The improved chromosome-level genome for the pearl oyster Pinctada fucata martensii using PacBio sequencing and Hi-C.</title>
        <authorList>
            <person name="Zheng Z."/>
        </authorList>
    </citation>
    <scope>NUCLEOTIDE SEQUENCE</scope>
    <source>
        <strain evidence="3">ZZ-2019</strain>
        <tissue evidence="3">Adductor muscle</tissue>
    </source>
</reference>
<name>A0AA88XEF4_PINIB</name>
<evidence type="ECO:0000256" key="1">
    <source>
        <dbReference type="SAM" id="Coils"/>
    </source>
</evidence>
<sequence length="193" mass="22297">MTGNLGNSTGSIKRETAGHLDLLKQQNEKLKRDLDDLKCRSMRDNLMFFGLAEISNENSFTPITEFCSDMLDIHDIRGYMDRSHRVGKFDRNKRRPIVVKFNNFNAREEIRRASYNLRGTRFSIAEQFPREINERRKELQPIMNAAKQQGKRVRLVRDVLYIDGHKYTGNEADPGVRGNDQSEPDQLDGAVGH</sequence>
<organism evidence="3 4">
    <name type="scientific">Pinctada imbricata</name>
    <name type="common">Atlantic pearl-oyster</name>
    <name type="synonym">Pinctada martensii</name>
    <dbReference type="NCBI Taxonomy" id="66713"/>
    <lineage>
        <taxon>Eukaryota</taxon>
        <taxon>Metazoa</taxon>
        <taxon>Spiralia</taxon>
        <taxon>Lophotrochozoa</taxon>
        <taxon>Mollusca</taxon>
        <taxon>Bivalvia</taxon>
        <taxon>Autobranchia</taxon>
        <taxon>Pteriomorphia</taxon>
        <taxon>Pterioida</taxon>
        <taxon>Pterioidea</taxon>
        <taxon>Pteriidae</taxon>
        <taxon>Pinctada</taxon>
    </lineage>
</organism>
<evidence type="ECO:0008006" key="5">
    <source>
        <dbReference type="Google" id="ProtNLM"/>
    </source>
</evidence>
<dbReference type="InterPro" id="IPR004244">
    <property type="entry name" value="Transposase_22"/>
</dbReference>
<keyword evidence="4" id="KW-1185">Reference proteome</keyword>
<feature type="coiled-coil region" evidence="1">
    <location>
        <begin position="13"/>
        <end position="40"/>
    </location>
</feature>
<keyword evidence="1" id="KW-0175">Coiled coil</keyword>
<comment type="caution">
    <text evidence="3">The sequence shown here is derived from an EMBL/GenBank/DDBJ whole genome shotgun (WGS) entry which is preliminary data.</text>
</comment>
<protein>
    <recommendedName>
        <fullName evidence="5">Endonuclease-reverse transcriptase</fullName>
    </recommendedName>
</protein>
<dbReference type="Proteomes" id="UP001186944">
    <property type="component" value="Unassembled WGS sequence"/>
</dbReference>
<evidence type="ECO:0000313" key="3">
    <source>
        <dbReference type="EMBL" id="KAK3083740.1"/>
    </source>
</evidence>
<gene>
    <name evidence="3" type="ORF">FSP39_002403</name>
</gene>
<dbReference type="Gene3D" id="3.30.70.1820">
    <property type="entry name" value="L1 transposable element, RRM domain"/>
    <property type="match status" value="1"/>
</dbReference>
<proteinExistence type="predicted"/>
<dbReference type="AlphaFoldDB" id="A0AA88XEF4"/>
<dbReference type="PANTHER" id="PTHR11505">
    <property type="entry name" value="L1 TRANSPOSABLE ELEMENT-RELATED"/>
    <property type="match status" value="1"/>
</dbReference>
<dbReference type="EMBL" id="VSWD01000013">
    <property type="protein sequence ID" value="KAK3083740.1"/>
    <property type="molecule type" value="Genomic_DNA"/>
</dbReference>
<accession>A0AA88XEF4</accession>
<evidence type="ECO:0000256" key="2">
    <source>
        <dbReference type="SAM" id="MobiDB-lite"/>
    </source>
</evidence>